<accession>A0ABS8N885</accession>
<dbReference type="RefSeq" id="WP_229981378.1">
    <property type="nucleotide sequence ID" value="NZ_JAJJPB010000009.1"/>
</dbReference>
<organism evidence="2 3">
    <name type="scientific">Clostridium aromativorans</name>
    <dbReference type="NCBI Taxonomy" id="2836848"/>
    <lineage>
        <taxon>Bacteria</taxon>
        <taxon>Bacillati</taxon>
        <taxon>Bacillota</taxon>
        <taxon>Clostridia</taxon>
        <taxon>Eubacteriales</taxon>
        <taxon>Clostridiaceae</taxon>
        <taxon>Clostridium</taxon>
    </lineage>
</organism>
<sequence length="79" mass="9711">MFYLSLLKNKGIDREKKIEFQEKNKQDKKIIYVSLTEENEMKLKELSSNIEKLFKEDMPPKVKKVKECRKYAYYEYCYI</sequence>
<proteinExistence type="predicted"/>
<feature type="domain" description="DUF83" evidence="1">
    <location>
        <begin position="2"/>
        <end position="79"/>
    </location>
</feature>
<reference evidence="2" key="1">
    <citation type="submission" date="2021-11" db="EMBL/GenBank/DDBJ databases">
        <authorList>
            <person name="Qingchun L."/>
            <person name="Dong Z."/>
            <person name="Zongwei Q."/>
            <person name="Jia Z."/>
            <person name="Duotao L."/>
        </authorList>
    </citation>
    <scope>NUCLEOTIDE SEQUENCE</scope>
    <source>
        <strain evidence="2">WLY-B-L2</strain>
    </source>
</reference>
<dbReference type="EMBL" id="JAJJPB010000009">
    <property type="protein sequence ID" value="MCC9294948.1"/>
    <property type="molecule type" value="Genomic_DNA"/>
</dbReference>
<dbReference type="InterPro" id="IPR022765">
    <property type="entry name" value="Dna2/Cas4_DUF83"/>
</dbReference>
<name>A0ABS8N885_9CLOT</name>
<dbReference type="PANTHER" id="PTHR37168:SF2">
    <property type="entry name" value="CRISPR-ASSOCIATED EXONUCLEASE CAS4"/>
    <property type="match status" value="1"/>
</dbReference>
<dbReference type="PANTHER" id="PTHR37168">
    <property type="entry name" value="CRISPR-ASSOCIATED EXONUCLEASE CAS4"/>
    <property type="match status" value="1"/>
</dbReference>
<gene>
    <name evidence="2" type="ORF">LN736_08780</name>
</gene>
<comment type="caution">
    <text evidence="2">The sequence shown here is derived from an EMBL/GenBank/DDBJ whole genome shotgun (WGS) entry which is preliminary data.</text>
</comment>
<keyword evidence="3" id="KW-1185">Reference proteome</keyword>
<protein>
    <submittedName>
        <fullName evidence="2">CRISPR-associated protein Cas4</fullName>
    </submittedName>
</protein>
<dbReference type="Proteomes" id="UP001165422">
    <property type="component" value="Unassembled WGS sequence"/>
</dbReference>
<evidence type="ECO:0000313" key="3">
    <source>
        <dbReference type="Proteomes" id="UP001165422"/>
    </source>
</evidence>
<evidence type="ECO:0000313" key="2">
    <source>
        <dbReference type="EMBL" id="MCC9294948.1"/>
    </source>
</evidence>
<dbReference type="Pfam" id="PF01930">
    <property type="entry name" value="Cas_Cas4"/>
    <property type="match status" value="1"/>
</dbReference>
<evidence type="ECO:0000259" key="1">
    <source>
        <dbReference type="Pfam" id="PF01930"/>
    </source>
</evidence>